<sequence length="247" mass="27294">MNAEPRILGLVVEGPSDARTVPEIVDRVLVQGIPVQEKELGACRAFRGLDAGTPFLAWKGVNDASRRRRVPPRHGHFGREPALEDARTAVLALRCFVAEDPQPAAVLLVRDSDGKPQERWRGLEQARSDGDWPFEVVLGVAHTMRETWVIAAFTARSKDEQQALAKLRRELGFDPTARSAELDATNDTAKKSPKRVLSCLTDDDEREAACFRDADIEHLRKVGAKNGLAAFVDELGRKLLPLFAARS</sequence>
<dbReference type="OrthoDB" id="451573at2"/>
<evidence type="ECO:0000313" key="2">
    <source>
        <dbReference type="Proteomes" id="UP000440224"/>
    </source>
</evidence>
<accession>A0A6N7PYS2</accession>
<evidence type="ECO:0000313" key="1">
    <source>
        <dbReference type="EMBL" id="MRG97153.1"/>
    </source>
</evidence>
<protein>
    <recommendedName>
        <fullName evidence="3">DUF4276 family protein</fullName>
    </recommendedName>
</protein>
<dbReference type="Proteomes" id="UP000440224">
    <property type="component" value="Unassembled WGS sequence"/>
</dbReference>
<dbReference type="AlphaFoldDB" id="A0A6N7PYS2"/>
<reference evidence="1 2" key="1">
    <citation type="submission" date="2019-10" db="EMBL/GenBank/DDBJ databases">
        <title>A soil myxobacterium in the family Polyangiaceae.</title>
        <authorList>
            <person name="Li Y."/>
            <person name="Wang J."/>
        </authorList>
    </citation>
    <scope>NUCLEOTIDE SEQUENCE [LARGE SCALE GENOMIC DNA]</scope>
    <source>
        <strain evidence="1 2">DSM 14734</strain>
    </source>
</reference>
<dbReference type="RefSeq" id="WP_153823933.1">
    <property type="nucleotide sequence ID" value="NZ_WJIE01000015.1"/>
</dbReference>
<comment type="caution">
    <text evidence="1">The sequence shown here is derived from an EMBL/GenBank/DDBJ whole genome shotgun (WGS) entry which is preliminary data.</text>
</comment>
<organism evidence="1 2">
    <name type="scientific">Polyangium spumosum</name>
    <dbReference type="NCBI Taxonomy" id="889282"/>
    <lineage>
        <taxon>Bacteria</taxon>
        <taxon>Pseudomonadati</taxon>
        <taxon>Myxococcota</taxon>
        <taxon>Polyangia</taxon>
        <taxon>Polyangiales</taxon>
        <taxon>Polyangiaceae</taxon>
        <taxon>Polyangium</taxon>
    </lineage>
</organism>
<gene>
    <name evidence="1" type="ORF">GF068_35285</name>
</gene>
<evidence type="ECO:0008006" key="3">
    <source>
        <dbReference type="Google" id="ProtNLM"/>
    </source>
</evidence>
<proteinExistence type="predicted"/>
<dbReference type="EMBL" id="WJIE01000015">
    <property type="protein sequence ID" value="MRG97153.1"/>
    <property type="molecule type" value="Genomic_DNA"/>
</dbReference>
<keyword evidence="2" id="KW-1185">Reference proteome</keyword>
<name>A0A6N7PYS2_9BACT</name>